<accession>A0A839IUE1</accession>
<keyword evidence="1" id="KW-1133">Transmembrane helix</keyword>
<evidence type="ECO:0000259" key="2">
    <source>
        <dbReference type="Pfam" id="PF01757"/>
    </source>
</evidence>
<feature type="transmembrane region" description="Helical" evidence="1">
    <location>
        <begin position="325"/>
        <end position="344"/>
    </location>
</feature>
<dbReference type="RefSeq" id="WP_182810069.1">
    <property type="nucleotide sequence ID" value="NZ_JACJFM010000026.1"/>
</dbReference>
<sequence length="377" mass="42098">MKISDFADATDNNFNLIRLICAWFVIVSHSYPLALGAENDTGDLLARLTGLPLSHLGVSIFFIISGFLIVRSAITGSGFLSYAISRAIRIFPALIVAILLSVAVLGPAVTSLSLEEYFSHRHTLAYLANNIWLFDGMVQYQLPGVFNENPYPNVVNGSLWTLPIEIQMYIATAVGIFSIRVLFRKNYLLIYKIVVPFLTAVLIMICYQVPREWMISVAPVLPDTLKLAATFGIGSSLYVLREYIPLKAGILLVLALFYPVAGSLNLMELYITLLLAYSVFWLAYIPSGAIRRFNYLGDYSYGLYIYAFPVQQLLAHYTTLSVIEMIISTTFITLAISVISWHWLEKPAISQKKNVIRLCLNVKGGIRIGRKKSVSEV</sequence>
<feature type="transmembrane region" description="Helical" evidence="1">
    <location>
        <begin position="270"/>
        <end position="289"/>
    </location>
</feature>
<dbReference type="InterPro" id="IPR050879">
    <property type="entry name" value="Acyltransferase_3"/>
</dbReference>
<feature type="transmembrane region" description="Helical" evidence="1">
    <location>
        <begin position="12"/>
        <end position="31"/>
    </location>
</feature>
<name>A0A839IUE1_9GAMM</name>
<dbReference type="Pfam" id="PF01757">
    <property type="entry name" value="Acyl_transf_3"/>
    <property type="match status" value="1"/>
</dbReference>
<keyword evidence="4" id="KW-1185">Reference proteome</keyword>
<organism evidence="3 4">
    <name type="scientific">Oceanospirillum sediminis</name>
    <dbReference type="NCBI Taxonomy" id="2760088"/>
    <lineage>
        <taxon>Bacteria</taxon>
        <taxon>Pseudomonadati</taxon>
        <taxon>Pseudomonadota</taxon>
        <taxon>Gammaproteobacteria</taxon>
        <taxon>Oceanospirillales</taxon>
        <taxon>Oceanospirillaceae</taxon>
        <taxon>Oceanospirillum</taxon>
    </lineage>
</organism>
<dbReference type="PANTHER" id="PTHR23028:SF53">
    <property type="entry name" value="ACYL_TRANSF_3 DOMAIN-CONTAINING PROTEIN"/>
    <property type="match status" value="1"/>
</dbReference>
<keyword evidence="1" id="KW-0812">Transmembrane</keyword>
<dbReference type="GO" id="GO:0016747">
    <property type="term" value="F:acyltransferase activity, transferring groups other than amino-acyl groups"/>
    <property type="evidence" value="ECO:0007669"/>
    <property type="project" value="InterPro"/>
</dbReference>
<dbReference type="GO" id="GO:0009103">
    <property type="term" value="P:lipopolysaccharide biosynthetic process"/>
    <property type="evidence" value="ECO:0007669"/>
    <property type="project" value="TreeGrafter"/>
</dbReference>
<dbReference type="Proteomes" id="UP000565262">
    <property type="component" value="Unassembled WGS sequence"/>
</dbReference>
<keyword evidence="1" id="KW-0472">Membrane</keyword>
<feature type="transmembrane region" description="Helical" evidence="1">
    <location>
        <begin position="166"/>
        <end position="183"/>
    </location>
</feature>
<feature type="domain" description="Acyltransferase 3" evidence="2">
    <location>
        <begin position="12"/>
        <end position="341"/>
    </location>
</feature>
<dbReference type="GO" id="GO:0016020">
    <property type="term" value="C:membrane"/>
    <property type="evidence" value="ECO:0007669"/>
    <property type="project" value="TreeGrafter"/>
</dbReference>
<protein>
    <submittedName>
        <fullName evidence="3">Acyltransferase</fullName>
    </submittedName>
</protein>
<reference evidence="3 4" key="1">
    <citation type="submission" date="2020-08" db="EMBL/GenBank/DDBJ databases">
        <title>Oceanospirillum sp. nov. isolated from marine sediment.</title>
        <authorList>
            <person name="Ji X."/>
        </authorList>
    </citation>
    <scope>NUCLEOTIDE SEQUENCE [LARGE SCALE GENOMIC DNA]</scope>
    <source>
        <strain evidence="3 4">D5</strain>
    </source>
</reference>
<evidence type="ECO:0000256" key="1">
    <source>
        <dbReference type="SAM" id="Phobius"/>
    </source>
</evidence>
<feature type="transmembrane region" description="Helical" evidence="1">
    <location>
        <begin position="90"/>
        <end position="109"/>
    </location>
</feature>
<feature type="transmembrane region" description="Helical" evidence="1">
    <location>
        <begin position="51"/>
        <end position="70"/>
    </location>
</feature>
<gene>
    <name evidence="3" type="ORF">H4O21_16980</name>
</gene>
<dbReference type="AlphaFoldDB" id="A0A839IUE1"/>
<dbReference type="EMBL" id="JACJFM010000026">
    <property type="protein sequence ID" value="MBB1488300.1"/>
    <property type="molecule type" value="Genomic_DNA"/>
</dbReference>
<dbReference type="InterPro" id="IPR002656">
    <property type="entry name" value="Acyl_transf_3_dom"/>
</dbReference>
<keyword evidence="3" id="KW-0012">Acyltransferase</keyword>
<evidence type="ECO:0000313" key="3">
    <source>
        <dbReference type="EMBL" id="MBB1488300.1"/>
    </source>
</evidence>
<keyword evidence="3" id="KW-0808">Transferase</keyword>
<comment type="caution">
    <text evidence="3">The sequence shown here is derived from an EMBL/GenBank/DDBJ whole genome shotgun (WGS) entry which is preliminary data.</text>
</comment>
<evidence type="ECO:0000313" key="4">
    <source>
        <dbReference type="Proteomes" id="UP000565262"/>
    </source>
</evidence>
<proteinExistence type="predicted"/>
<dbReference type="PANTHER" id="PTHR23028">
    <property type="entry name" value="ACETYLTRANSFERASE"/>
    <property type="match status" value="1"/>
</dbReference>
<feature type="transmembrane region" description="Helical" evidence="1">
    <location>
        <begin position="246"/>
        <end position="264"/>
    </location>
</feature>
<feature type="transmembrane region" description="Helical" evidence="1">
    <location>
        <begin position="190"/>
        <end position="210"/>
    </location>
</feature>